<keyword evidence="1" id="KW-0812">Transmembrane</keyword>
<comment type="caution">
    <text evidence="2">The sequence shown here is derived from an EMBL/GenBank/DDBJ whole genome shotgun (WGS) entry which is preliminary data.</text>
</comment>
<gene>
    <name evidence="2" type="ORF">H9831_13890</name>
</gene>
<evidence type="ECO:0000313" key="3">
    <source>
        <dbReference type="Proteomes" id="UP000824007"/>
    </source>
</evidence>
<dbReference type="EMBL" id="DXDD01000171">
    <property type="protein sequence ID" value="HIY61741.1"/>
    <property type="molecule type" value="Genomic_DNA"/>
</dbReference>
<dbReference type="InterPro" id="IPR010390">
    <property type="entry name" value="ABC-2_transporter-like"/>
</dbReference>
<dbReference type="PANTHER" id="PTHR36832:SF1">
    <property type="entry name" value="SLR1174 PROTEIN"/>
    <property type="match status" value="1"/>
</dbReference>
<dbReference type="PANTHER" id="PTHR36832">
    <property type="entry name" value="SLR1174 PROTEIN-RELATED"/>
    <property type="match status" value="1"/>
</dbReference>
<accession>A0A9D1YRY7</accession>
<protein>
    <submittedName>
        <fullName evidence="2">ABC-2 family transporter protein</fullName>
    </submittedName>
</protein>
<organism evidence="2 3">
    <name type="scientific">Candidatus Eisenbergiella pullistercoris</name>
    <dbReference type="NCBI Taxonomy" id="2838555"/>
    <lineage>
        <taxon>Bacteria</taxon>
        <taxon>Bacillati</taxon>
        <taxon>Bacillota</taxon>
        <taxon>Clostridia</taxon>
        <taxon>Lachnospirales</taxon>
        <taxon>Lachnospiraceae</taxon>
        <taxon>Eisenbergiella</taxon>
    </lineage>
</organism>
<feature type="transmembrane region" description="Helical" evidence="1">
    <location>
        <begin position="178"/>
        <end position="199"/>
    </location>
</feature>
<keyword evidence="1" id="KW-1133">Transmembrane helix</keyword>
<name>A0A9D1YRY7_9FIRM</name>
<sequence length="322" mass="36425">MKYWAIYKLGVRQGLAYRFHLWAGLLECSVKILALVLLWWAMFSRTGAQEMYGYSFGDLILYSVIARLVLTVSQPTISKVLPEDIKNGTLSRFLIKPVHYFKLRFAEFLGLQTVSFLFIYIIGTLLTVWAALSGLMETSLLRILFFGLTLVNSVLLLFLIYSVIGILGFWFVEVKSAFRAWQVFIQIFCGGFIPLFRLWRRDGEDHEVHAFSVHPGSSGRCSHRESEHSGNFMELYDTDRLDRHSAAVRQPSVENGSQKICFSRRLKESENRVGSQSCENISGFTGSLSGCSFSFSPSIVLIFFAAGPPSWAGSSRNFCIPL</sequence>
<feature type="transmembrane region" description="Helical" evidence="1">
    <location>
        <begin position="20"/>
        <end position="40"/>
    </location>
</feature>
<reference evidence="2" key="1">
    <citation type="journal article" date="2021" name="PeerJ">
        <title>Extensive microbial diversity within the chicken gut microbiome revealed by metagenomics and culture.</title>
        <authorList>
            <person name="Gilroy R."/>
            <person name="Ravi A."/>
            <person name="Getino M."/>
            <person name="Pursley I."/>
            <person name="Horton D.L."/>
            <person name="Alikhan N.F."/>
            <person name="Baker D."/>
            <person name="Gharbi K."/>
            <person name="Hall N."/>
            <person name="Watson M."/>
            <person name="Adriaenssens E.M."/>
            <person name="Foster-Nyarko E."/>
            <person name="Jarju S."/>
            <person name="Secka A."/>
            <person name="Antonio M."/>
            <person name="Oren A."/>
            <person name="Chaudhuri R.R."/>
            <person name="La Ragione R."/>
            <person name="Hildebrand F."/>
            <person name="Pallen M.J."/>
        </authorList>
    </citation>
    <scope>NUCLEOTIDE SEQUENCE</scope>
    <source>
        <strain evidence="2">ChiSxjej3B15-24422</strain>
    </source>
</reference>
<dbReference type="AlphaFoldDB" id="A0A9D1YRY7"/>
<dbReference type="Proteomes" id="UP000824007">
    <property type="component" value="Unassembled WGS sequence"/>
</dbReference>
<feature type="transmembrane region" description="Helical" evidence="1">
    <location>
        <begin position="144"/>
        <end position="172"/>
    </location>
</feature>
<reference evidence="2" key="2">
    <citation type="submission" date="2021-04" db="EMBL/GenBank/DDBJ databases">
        <authorList>
            <person name="Gilroy R."/>
        </authorList>
    </citation>
    <scope>NUCLEOTIDE SEQUENCE</scope>
    <source>
        <strain evidence="2">ChiSxjej3B15-24422</strain>
    </source>
</reference>
<evidence type="ECO:0000313" key="2">
    <source>
        <dbReference type="EMBL" id="HIY61741.1"/>
    </source>
</evidence>
<proteinExistence type="predicted"/>
<feature type="transmembrane region" description="Helical" evidence="1">
    <location>
        <begin position="109"/>
        <end position="132"/>
    </location>
</feature>
<dbReference type="Pfam" id="PF06182">
    <property type="entry name" value="ABC2_membrane_6"/>
    <property type="match status" value="1"/>
</dbReference>
<keyword evidence="1" id="KW-0472">Membrane</keyword>
<evidence type="ECO:0000256" key="1">
    <source>
        <dbReference type="SAM" id="Phobius"/>
    </source>
</evidence>